<feature type="region of interest" description="Disordered" evidence="6">
    <location>
        <begin position="248"/>
        <end position="304"/>
    </location>
</feature>
<dbReference type="PANTHER" id="PTHR10663">
    <property type="entry name" value="GUANYL-NUCLEOTIDE EXCHANGE FACTOR"/>
    <property type="match status" value="1"/>
</dbReference>
<dbReference type="Pfam" id="PF01369">
    <property type="entry name" value="Sec7"/>
    <property type="match status" value="1"/>
</dbReference>
<dbReference type="Gene3D" id="1.10.1000.11">
    <property type="entry name" value="Arf Nucleotide-binding Site Opener,domain 2"/>
    <property type="match status" value="1"/>
</dbReference>
<dbReference type="SMART" id="SM00222">
    <property type="entry name" value="Sec7"/>
    <property type="match status" value="1"/>
</dbReference>
<dbReference type="PROSITE" id="PS50190">
    <property type="entry name" value="SEC7"/>
    <property type="match status" value="1"/>
</dbReference>
<dbReference type="SMART" id="SM00233">
    <property type="entry name" value="PH"/>
    <property type="match status" value="1"/>
</dbReference>
<protein>
    <submittedName>
        <fullName evidence="8">CSON007716 protein</fullName>
    </submittedName>
</protein>
<feature type="region of interest" description="Disordered" evidence="6">
    <location>
        <begin position="987"/>
        <end position="1016"/>
    </location>
</feature>
<reference evidence="8" key="1">
    <citation type="submission" date="2018-07" db="EMBL/GenBank/DDBJ databases">
        <authorList>
            <person name="Quirk P.G."/>
            <person name="Krulwich T.A."/>
        </authorList>
    </citation>
    <scope>NUCLEOTIDE SEQUENCE</scope>
</reference>
<dbReference type="EMBL" id="UFQT01000290">
    <property type="protein sequence ID" value="SSX22881.1"/>
    <property type="molecule type" value="Genomic_DNA"/>
</dbReference>
<dbReference type="FunFam" id="1.10.1000.11:FF:000009">
    <property type="entry name" value="IQ motif and SEC7 domain-containing protein"/>
    <property type="match status" value="1"/>
</dbReference>
<organism evidence="8">
    <name type="scientific">Culicoides sonorensis</name>
    <name type="common">Biting midge</name>
    <dbReference type="NCBI Taxonomy" id="179676"/>
    <lineage>
        <taxon>Eukaryota</taxon>
        <taxon>Metazoa</taxon>
        <taxon>Ecdysozoa</taxon>
        <taxon>Arthropoda</taxon>
        <taxon>Hexapoda</taxon>
        <taxon>Insecta</taxon>
        <taxon>Pterygota</taxon>
        <taxon>Neoptera</taxon>
        <taxon>Endopterygota</taxon>
        <taxon>Diptera</taxon>
        <taxon>Nematocera</taxon>
        <taxon>Chironomoidea</taxon>
        <taxon>Ceratopogonidae</taxon>
        <taxon>Ceratopogoninae</taxon>
        <taxon>Culicoides</taxon>
        <taxon>Monoculicoides</taxon>
    </lineage>
</organism>
<comment type="subcellular location">
    <subcellularLocation>
        <location evidence="1">Cytoplasm</location>
    </subcellularLocation>
</comment>
<evidence type="ECO:0000313" key="8">
    <source>
        <dbReference type="EMBL" id="SSX22881.1"/>
    </source>
</evidence>
<feature type="compositionally biased region" description="Polar residues" evidence="6">
    <location>
        <begin position="386"/>
        <end position="395"/>
    </location>
</feature>
<evidence type="ECO:0000256" key="6">
    <source>
        <dbReference type="SAM" id="MobiDB-lite"/>
    </source>
</evidence>
<sequence>MDYCILPSSVHLLFPQKIADRPSPAYASSHHSTNSSVSGSGGVGGYVYLQQQACYPSPQQQQQQSHYHQHNGGINSNNVQVHNHTSNGSHYHQNVTPTLHKKGSVRNNGDVLKRSRLQNGYELSQDLLDKQIELLERKYGGVKARHAALTIQRAFRHYTMVKKFASITAMAKAEKRTSRRMQAPVVTAPGTPGAIVQQQMLQAQQQQYHQLPEYVIDENGQQLQITYGGDQEINIGGQRVCATIQAPLPGNQRITPNRSVSLRERRLDVSPVPRSQSGNASPAPPQACWSQSPIPPQQQQTHSHPHVNLMHQQHYYSPGAPNQYQPNYQSQQYGNQYGSQELNMSIGSQPDSTHSSMNSSWNSTQSPYTPHYTAQQIYMRPRASSRDLTPPTSASRKMPPEVPRRTSSIISQQQAQRGLRTNGLCKSAENGSLSSVQSSGSDSSASVDRMQLEIASDRSNSPQWKQQRGKMLTAQSPDHLNSICVAGVEVEHGSSHTSAAQFSIEQQDQIHVTSSNYKVSETIRKRQYRVGLNLFNKKPEKGIAYLIRRGFLEETPQGVARFLITRKGLSRQMIGEYLGNLQNQFNMAVLDCFAAELDLSGMQVDVALRKFQTYFRMPGEAQKIERLMEIFSQRYCICNPDIVARLRSQDTIFVLAFAIIMLNTDLHTPNLKPERRMRIDDFIKNLRGIDDCHDIDRDLLTGIYERVKTNEFKPGSDHVTQVMKVQATIVGKKPNLALPHRRLVCYCRLYEIPDINKKERPGVHQREVFLFNDLLVITKIFSKKKSSVTYTFRNSFPLVGMVVTLLDVPNYPYCIRLSQKVDNKVLLTFNARNEHDRCKFAEDLRESISEMDEMESLRIEGELDRQKSSRNRERTNNSENRDSGVADVEVCAGTFQASPVESHPDQQLKRSALIGNEKPQRRGSVGSLDSGMSISFQSTSASTGSRSDTKIRLIQHTTPSGQVIVQQAPPPPLHAAPTQPPTMIHQQRRERKMSRSDDTVTGNGTGPYGRSTDKVKKQKNVKQLLIDAINLCNNKMS</sequence>
<evidence type="ECO:0000256" key="1">
    <source>
        <dbReference type="ARBA" id="ARBA00004496"/>
    </source>
</evidence>
<keyword evidence="4" id="KW-0597">Phosphoprotein</keyword>
<dbReference type="VEuPathDB" id="VectorBase:CSON007716"/>
<dbReference type="CDD" id="cd00171">
    <property type="entry name" value="Sec7"/>
    <property type="match status" value="1"/>
</dbReference>
<dbReference type="Gene3D" id="1.10.220.20">
    <property type="match status" value="1"/>
</dbReference>
<proteinExistence type="inferred from homology"/>
<dbReference type="Pfam" id="PF16453">
    <property type="entry name" value="IQ_SEC7_PH"/>
    <property type="match status" value="1"/>
</dbReference>
<dbReference type="GO" id="GO:0032012">
    <property type="term" value="P:regulation of ARF protein signal transduction"/>
    <property type="evidence" value="ECO:0007669"/>
    <property type="project" value="InterPro"/>
</dbReference>
<dbReference type="InterPro" id="IPR033742">
    <property type="entry name" value="IQSEC_PH"/>
</dbReference>
<gene>
    <name evidence="8" type="primary">CSON007716</name>
</gene>
<evidence type="ECO:0000256" key="2">
    <source>
        <dbReference type="ARBA" id="ARBA00006248"/>
    </source>
</evidence>
<dbReference type="SUPFAM" id="SSF50729">
    <property type="entry name" value="PH domain-like"/>
    <property type="match status" value="1"/>
</dbReference>
<dbReference type="CDD" id="cd13318">
    <property type="entry name" value="PH_IQSEC"/>
    <property type="match status" value="1"/>
</dbReference>
<keyword evidence="5" id="KW-0175">Coiled coil</keyword>
<dbReference type="GO" id="GO:0005085">
    <property type="term" value="F:guanyl-nucleotide exchange factor activity"/>
    <property type="evidence" value="ECO:0007669"/>
    <property type="project" value="InterPro"/>
</dbReference>
<dbReference type="FunFam" id="2.30.29.30:FF:000004">
    <property type="entry name" value="IQ motif and SEC7 domain-containing protein 1"/>
    <property type="match status" value="1"/>
</dbReference>
<dbReference type="FunFam" id="1.10.220.20:FF:000001">
    <property type="entry name" value="IQ motif and SEC7 domain-containing protein 1"/>
    <property type="match status" value="1"/>
</dbReference>
<dbReference type="AlphaFoldDB" id="A0A336M0N8"/>
<feature type="region of interest" description="Disordered" evidence="6">
    <location>
        <begin position="855"/>
        <end position="948"/>
    </location>
</feature>
<feature type="region of interest" description="Disordered" evidence="6">
    <location>
        <begin position="341"/>
        <end position="448"/>
    </location>
</feature>
<feature type="compositionally biased region" description="Polar residues" evidence="6">
    <location>
        <begin position="405"/>
        <end position="416"/>
    </location>
</feature>
<keyword evidence="3" id="KW-0963">Cytoplasm</keyword>
<evidence type="ECO:0000256" key="3">
    <source>
        <dbReference type="ARBA" id="ARBA00022490"/>
    </source>
</evidence>
<evidence type="ECO:0000256" key="4">
    <source>
        <dbReference type="ARBA" id="ARBA00022553"/>
    </source>
</evidence>
<evidence type="ECO:0000259" key="7">
    <source>
        <dbReference type="PROSITE" id="PS50190"/>
    </source>
</evidence>
<comment type="similarity">
    <text evidence="2">Belongs to the BRAG family.</text>
</comment>
<evidence type="ECO:0000256" key="5">
    <source>
        <dbReference type="ARBA" id="ARBA00023054"/>
    </source>
</evidence>
<dbReference type="OMA" id="SGRCEIQ"/>
<dbReference type="InterPro" id="IPR001849">
    <property type="entry name" value="PH_domain"/>
</dbReference>
<dbReference type="InterPro" id="IPR035999">
    <property type="entry name" value="Sec7_dom_sf"/>
</dbReference>
<dbReference type="InterPro" id="IPR000904">
    <property type="entry name" value="Sec7_dom"/>
</dbReference>
<feature type="compositionally biased region" description="Low complexity" evidence="6">
    <location>
        <begin position="352"/>
        <end position="366"/>
    </location>
</feature>
<dbReference type="Gene3D" id="2.30.29.30">
    <property type="entry name" value="Pleckstrin-homology domain (PH domain)/Phosphotyrosine-binding domain (PTB)"/>
    <property type="match status" value="1"/>
</dbReference>
<feature type="compositionally biased region" description="Polar residues" evidence="6">
    <location>
        <begin position="341"/>
        <end position="351"/>
    </location>
</feature>
<dbReference type="PROSITE" id="PS50096">
    <property type="entry name" value="IQ"/>
    <property type="match status" value="1"/>
</dbReference>
<dbReference type="InterPro" id="IPR023394">
    <property type="entry name" value="Sec7_C_sf"/>
</dbReference>
<name>A0A336M0N8_CULSO</name>
<dbReference type="PANTHER" id="PTHR10663:SF342">
    <property type="entry name" value="FI21420P1"/>
    <property type="match status" value="1"/>
</dbReference>
<feature type="compositionally biased region" description="Polar residues" evidence="6">
    <location>
        <begin position="930"/>
        <end position="946"/>
    </location>
</feature>
<dbReference type="GO" id="GO:0005737">
    <property type="term" value="C:cytoplasm"/>
    <property type="evidence" value="ECO:0007669"/>
    <property type="project" value="UniProtKB-SubCell"/>
</dbReference>
<dbReference type="InterPro" id="IPR011993">
    <property type="entry name" value="PH-like_dom_sf"/>
</dbReference>
<dbReference type="SUPFAM" id="SSF48425">
    <property type="entry name" value="Sec7 domain"/>
    <property type="match status" value="1"/>
</dbReference>
<feature type="compositionally biased region" description="Low complexity" evidence="6">
    <location>
        <begin position="432"/>
        <end position="446"/>
    </location>
</feature>
<dbReference type="GO" id="GO:0030036">
    <property type="term" value="P:actin cytoskeleton organization"/>
    <property type="evidence" value="ECO:0007669"/>
    <property type="project" value="TreeGrafter"/>
</dbReference>
<accession>A0A336M0N8</accession>
<feature type="compositionally biased region" description="Basic and acidic residues" evidence="6">
    <location>
        <begin position="855"/>
        <end position="884"/>
    </location>
</feature>
<feature type="domain" description="SEC7" evidence="7">
    <location>
        <begin position="524"/>
        <end position="710"/>
    </location>
</feature>